<dbReference type="STRING" id="857340.A0A086TFC1"/>
<reference evidence="3" key="1">
    <citation type="journal article" date="2014" name="Genome Announc.">
        <title>Genome sequence and annotation of Acremonium chrysogenum, producer of the beta-lactam antibiotic cephalosporin C.</title>
        <authorList>
            <person name="Terfehr D."/>
            <person name="Dahlmann T.A."/>
            <person name="Specht T."/>
            <person name="Zadra I."/>
            <person name="Kuernsteiner H."/>
            <person name="Kueck U."/>
        </authorList>
    </citation>
    <scope>NUCLEOTIDE SEQUENCE [LARGE SCALE GENOMIC DNA]</scope>
    <source>
        <strain evidence="3">ATCC 11550 / CBS 779.69 / DSM 880 / IAM 14645 / JCM 23072 / IMI 49137</strain>
    </source>
</reference>
<gene>
    <name evidence="2" type="ORF">ACRE_010230</name>
</gene>
<dbReference type="InterPro" id="IPR041726">
    <property type="entry name" value="ACAD10_11_N"/>
</dbReference>
<dbReference type="Proteomes" id="UP000029964">
    <property type="component" value="Unassembled WGS sequence"/>
</dbReference>
<organism evidence="2 3">
    <name type="scientific">Hapsidospora chrysogenum (strain ATCC 11550 / CBS 779.69 / DSM 880 / IAM 14645 / JCM 23072 / IMI 49137)</name>
    <name type="common">Acremonium chrysogenum</name>
    <dbReference type="NCBI Taxonomy" id="857340"/>
    <lineage>
        <taxon>Eukaryota</taxon>
        <taxon>Fungi</taxon>
        <taxon>Dikarya</taxon>
        <taxon>Ascomycota</taxon>
        <taxon>Pezizomycotina</taxon>
        <taxon>Sordariomycetes</taxon>
        <taxon>Hypocreomycetidae</taxon>
        <taxon>Hypocreales</taxon>
        <taxon>Bionectriaceae</taxon>
        <taxon>Hapsidospora</taxon>
    </lineage>
</organism>
<feature type="domain" description="Aminoglycoside phosphotransferase" evidence="1">
    <location>
        <begin position="31"/>
        <end position="261"/>
    </location>
</feature>
<dbReference type="InterPro" id="IPR011009">
    <property type="entry name" value="Kinase-like_dom_sf"/>
</dbReference>
<evidence type="ECO:0000313" key="2">
    <source>
        <dbReference type="EMBL" id="KFH48053.1"/>
    </source>
</evidence>
<dbReference type="Pfam" id="PF01636">
    <property type="entry name" value="APH"/>
    <property type="match status" value="1"/>
</dbReference>
<dbReference type="Gene3D" id="3.30.200.20">
    <property type="entry name" value="Phosphorylase Kinase, domain 1"/>
    <property type="match status" value="1"/>
</dbReference>
<accession>A0A086TFC1</accession>
<dbReference type="AlphaFoldDB" id="A0A086TFC1"/>
<dbReference type="InterPro" id="IPR002575">
    <property type="entry name" value="Aminoglycoside_PTrfase"/>
</dbReference>
<dbReference type="Gene3D" id="3.90.1200.10">
    <property type="match status" value="1"/>
</dbReference>
<comment type="caution">
    <text evidence="2">The sequence shown here is derived from an EMBL/GenBank/DDBJ whole genome shotgun (WGS) entry which is preliminary data.</text>
</comment>
<proteinExistence type="predicted"/>
<evidence type="ECO:0000259" key="1">
    <source>
        <dbReference type="Pfam" id="PF01636"/>
    </source>
</evidence>
<dbReference type="EMBL" id="JPKY01000005">
    <property type="protein sequence ID" value="KFH48053.1"/>
    <property type="molecule type" value="Genomic_DNA"/>
</dbReference>
<dbReference type="GO" id="GO:0004672">
    <property type="term" value="F:protein kinase activity"/>
    <property type="evidence" value="ECO:0007669"/>
    <property type="project" value="InterPro"/>
</dbReference>
<dbReference type="InterPro" id="IPR052898">
    <property type="entry name" value="ACAD10-like"/>
</dbReference>
<dbReference type="PANTHER" id="PTHR47829:SF1">
    <property type="entry name" value="HAD FAMILY PHOSPHATASE"/>
    <property type="match status" value="1"/>
</dbReference>
<protein>
    <submittedName>
        <fullName evidence="2">Acyl-CoA dehydrogenase family member-like protein</fullName>
    </submittedName>
</protein>
<dbReference type="SUPFAM" id="SSF56112">
    <property type="entry name" value="Protein kinase-like (PK-like)"/>
    <property type="match status" value="1"/>
</dbReference>
<sequence length="366" mass="41485">MAGRVRQPIDERALEKFLSENVPAVKIPIDLKQFGFGQSNPTYQITAADGQRFVLRKKPPGKLISKTAHKVEREYRIMHALEHTDVKVPKTYCLCEDDSVIGTPFYIMEFLDGRIFEDFTMPGVDPEQRTLMWREAVRTMAQLHAVDFRKVGLEKFGKHAGFYSRQIQTWITICANQAAAVDVETKEPVGQLPHFDELVRFFKNEKLQPRDRATLVHGDYKIDNLVYHKTEPRVIGILDWEMSTVGHPLSDVCNFMTNFYTAKYKGAAPYDASGFLPGRIPGLPQPDQIVAWYRETAGWDPTSEVKWGMAFNIWKLAGVCQGIAARIAARQASSEKAKHHAVTREPMANFAWELAQQVKGGDSAKL</sequence>
<dbReference type="PROSITE" id="PS00108">
    <property type="entry name" value="PROTEIN_KINASE_ST"/>
    <property type="match status" value="1"/>
</dbReference>
<dbReference type="CDD" id="cd05154">
    <property type="entry name" value="ACAD10_11_N-like"/>
    <property type="match status" value="1"/>
</dbReference>
<dbReference type="PANTHER" id="PTHR47829">
    <property type="entry name" value="HYDROLASE, PUTATIVE (AFU_ORTHOLOGUE AFUA_1G12880)-RELATED"/>
    <property type="match status" value="1"/>
</dbReference>
<name>A0A086TFC1_HAPC1</name>
<dbReference type="InterPro" id="IPR008271">
    <property type="entry name" value="Ser/Thr_kinase_AS"/>
</dbReference>
<keyword evidence="3" id="KW-1185">Reference proteome</keyword>
<dbReference type="HOGENOM" id="CLU_007526_0_2_1"/>
<dbReference type="OrthoDB" id="191037at2759"/>
<evidence type="ECO:0000313" key="3">
    <source>
        <dbReference type="Proteomes" id="UP000029964"/>
    </source>
</evidence>